<evidence type="ECO:0000256" key="2">
    <source>
        <dbReference type="ARBA" id="ARBA00010944"/>
    </source>
</evidence>
<dbReference type="NCBIfam" id="TIGR01214">
    <property type="entry name" value="rmlD"/>
    <property type="match status" value="1"/>
</dbReference>
<comment type="function">
    <text evidence="6">Catalyzes the reduction of dTDP-6-deoxy-L-lyxo-4-hexulose to yield dTDP-L-rhamnose.</text>
</comment>
<accession>G5H6L1</accession>
<dbReference type="InterPro" id="IPR005913">
    <property type="entry name" value="dTDP_dehydrorham_reduct"/>
</dbReference>
<evidence type="ECO:0000256" key="7">
    <source>
        <dbReference type="SAM" id="MobiDB-lite"/>
    </source>
</evidence>
<dbReference type="EMBL" id="ADLD01000006">
    <property type="protein sequence ID" value="EHB92970.1"/>
    <property type="molecule type" value="Genomic_DNA"/>
</dbReference>
<dbReference type="AlphaFoldDB" id="G5H6L1"/>
<evidence type="ECO:0000256" key="4">
    <source>
        <dbReference type="ARBA" id="ARBA00017099"/>
    </source>
</evidence>
<protein>
    <recommendedName>
        <fullName evidence="4 6">dTDP-4-dehydrorhamnose reductase</fullName>
        <ecNumber evidence="3 6">1.1.1.133</ecNumber>
    </recommendedName>
</protein>
<dbReference type="GO" id="GO:0005829">
    <property type="term" value="C:cytosol"/>
    <property type="evidence" value="ECO:0007669"/>
    <property type="project" value="TreeGrafter"/>
</dbReference>
<comment type="similarity">
    <text evidence="2 6">Belongs to the dTDP-4-dehydrorhamnose reductase family.</text>
</comment>
<evidence type="ECO:0000256" key="5">
    <source>
        <dbReference type="ARBA" id="ARBA00048200"/>
    </source>
</evidence>
<dbReference type="EC" id="1.1.1.133" evidence="3 6"/>
<comment type="catalytic activity">
    <reaction evidence="5">
        <text>dTDP-beta-L-rhamnose + NADP(+) = dTDP-4-dehydro-beta-L-rhamnose + NADPH + H(+)</text>
        <dbReference type="Rhea" id="RHEA:21796"/>
        <dbReference type="ChEBI" id="CHEBI:15378"/>
        <dbReference type="ChEBI" id="CHEBI:57510"/>
        <dbReference type="ChEBI" id="CHEBI:57783"/>
        <dbReference type="ChEBI" id="CHEBI:58349"/>
        <dbReference type="ChEBI" id="CHEBI:62830"/>
        <dbReference type="EC" id="1.1.1.133"/>
    </reaction>
</comment>
<feature type="region of interest" description="Disordered" evidence="7">
    <location>
        <begin position="74"/>
        <end position="94"/>
    </location>
</feature>
<dbReference type="Pfam" id="PF04321">
    <property type="entry name" value="RmlD_sub_bind"/>
    <property type="match status" value="1"/>
</dbReference>
<dbReference type="PANTHER" id="PTHR10491:SF4">
    <property type="entry name" value="METHIONINE ADENOSYLTRANSFERASE 2 SUBUNIT BETA"/>
    <property type="match status" value="1"/>
</dbReference>
<dbReference type="HOGENOM" id="CLU_677089_0_0_10"/>
<reference evidence="9 10" key="1">
    <citation type="submission" date="2011-08" db="EMBL/GenBank/DDBJ databases">
        <title>The Genome Sequence of Alistipes indistinctus YIT 12060.</title>
        <authorList>
            <consortium name="The Broad Institute Genome Sequencing Platform"/>
            <person name="Earl A."/>
            <person name="Ward D."/>
            <person name="Feldgarden M."/>
            <person name="Gevers D."/>
            <person name="Morotomi M."/>
            <person name="Young S.K."/>
            <person name="Zeng Q."/>
            <person name="Gargeya S."/>
            <person name="Fitzgerald M."/>
            <person name="Haas B."/>
            <person name="Abouelleil A."/>
            <person name="Alvarado L."/>
            <person name="Arachchi H.M."/>
            <person name="Berlin A."/>
            <person name="Brown A."/>
            <person name="Chapman S.B."/>
            <person name="Chen Z."/>
            <person name="Dunbar C."/>
            <person name="Freedman E."/>
            <person name="Gearin G."/>
            <person name="Gellesch M."/>
            <person name="Goldberg J."/>
            <person name="Griggs A."/>
            <person name="Gujja S."/>
            <person name="Heiman D."/>
            <person name="Howarth C."/>
            <person name="Larson L."/>
            <person name="Lui A."/>
            <person name="MacDonald P.J.P."/>
            <person name="Montmayeur A."/>
            <person name="Murphy C."/>
            <person name="Neiman D."/>
            <person name="Pearson M."/>
            <person name="Priest M."/>
            <person name="Roberts A."/>
            <person name="Saif S."/>
            <person name="Shea T."/>
            <person name="Shenoy N."/>
            <person name="Sisk P."/>
            <person name="Stolte C."/>
            <person name="Sykes S."/>
            <person name="Wortman J."/>
            <person name="Nusbaum C."/>
            <person name="Birren B."/>
        </authorList>
    </citation>
    <scope>NUCLEOTIDE SEQUENCE [LARGE SCALE GENOMIC DNA]</scope>
    <source>
        <strain evidence="9 10">YIT 12060</strain>
    </source>
</reference>
<dbReference type="InterPro" id="IPR036291">
    <property type="entry name" value="NAD(P)-bd_dom_sf"/>
</dbReference>
<feature type="region of interest" description="Disordered" evidence="7">
    <location>
        <begin position="1"/>
        <end position="45"/>
    </location>
</feature>
<feature type="domain" description="RmlD-like substrate binding" evidence="8">
    <location>
        <begin position="103"/>
        <end position="397"/>
    </location>
</feature>
<evidence type="ECO:0000256" key="6">
    <source>
        <dbReference type="RuleBase" id="RU364082"/>
    </source>
</evidence>
<feature type="non-terminal residue" evidence="9">
    <location>
        <position position="1"/>
    </location>
</feature>
<dbReference type="Gene3D" id="3.90.25.10">
    <property type="entry name" value="UDP-galactose 4-epimerase, domain 1"/>
    <property type="match status" value="1"/>
</dbReference>
<evidence type="ECO:0000259" key="8">
    <source>
        <dbReference type="Pfam" id="PF04321"/>
    </source>
</evidence>
<sequence>GTGPRNGGENRRRSAGHSGNCCKKQPRRQRPPTATAGSATLPGTGRRTAAITVLVTGANGQLGNEMRRIAATDATTAPATTPPTATAGSATLPGTGRRTAAITVLVTGANGQLGNEMRRIAATDATTAPAAATAPGNVRYLFTDVAELDITDPQAVRRTMRENDVEVIVNCAAYTNVNKAEEDEATADLLNHRAVANLAAAARERGATLIHISTDYVFGGDGNVPRREDDPVRPLGVYGRTKLAGEKAIAEAGCAALILRTAWLYSEFGNNFVKTMLRLTAQTPRVKVVFDQAGTPTYAADLAGAIHRMISSGAYRGNEGTYHFSNEGVCSWYDFAHEIAVLAGLDPARVIPCHSEEFPSPVERPRYSVLDKTKIKETFNLTIPYWRDALERCLERLGAQTAGTAI</sequence>
<gene>
    <name evidence="9" type="ORF">HMPREF9450_00571</name>
</gene>
<dbReference type="GO" id="GO:0019305">
    <property type="term" value="P:dTDP-rhamnose biosynthetic process"/>
    <property type="evidence" value="ECO:0007669"/>
    <property type="project" value="UniProtKB-UniPathway"/>
</dbReference>
<dbReference type="PATRIC" id="fig|742725.3.peg.620"/>
<keyword evidence="6" id="KW-0560">Oxidoreductase</keyword>
<comment type="caution">
    <text evidence="9">The sequence shown here is derived from an EMBL/GenBank/DDBJ whole genome shotgun (WGS) entry which is preliminary data.</text>
</comment>
<evidence type="ECO:0000313" key="9">
    <source>
        <dbReference type="EMBL" id="EHB92970.1"/>
    </source>
</evidence>
<evidence type="ECO:0000313" key="10">
    <source>
        <dbReference type="Proteomes" id="UP000006008"/>
    </source>
</evidence>
<dbReference type="UniPathway" id="UPA00124"/>
<dbReference type="InterPro" id="IPR029903">
    <property type="entry name" value="RmlD-like-bd"/>
</dbReference>
<dbReference type="Proteomes" id="UP000006008">
    <property type="component" value="Unassembled WGS sequence"/>
</dbReference>
<name>G5H6L1_9BACT</name>
<dbReference type="PANTHER" id="PTHR10491">
    <property type="entry name" value="DTDP-4-DEHYDRORHAMNOSE REDUCTASE"/>
    <property type="match status" value="1"/>
</dbReference>
<dbReference type="CDD" id="cd05254">
    <property type="entry name" value="dTDP_HR_like_SDR_e"/>
    <property type="match status" value="1"/>
</dbReference>
<dbReference type="Gene3D" id="3.40.50.720">
    <property type="entry name" value="NAD(P)-binding Rossmann-like Domain"/>
    <property type="match status" value="1"/>
</dbReference>
<dbReference type="SUPFAM" id="SSF51735">
    <property type="entry name" value="NAD(P)-binding Rossmann-fold domains"/>
    <property type="match status" value="1"/>
</dbReference>
<keyword evidence="6" id="KW-0521">NADP</keyword>
<dbReference type="GO" id="GO:0008831">
    <property type="term" value="F:dTDP-4-dehydrorhamnose reductase activity"/>
    <property type="evidence" value="ECO:0007669"/>
    <property type="project" value="UniProtKB-EC"/>
</dbReference>
<dbReference type="eggNOG" id="COG1091">
    <property type="taxonomic scope" value="Bacteria"/>
</dbReference>
<evidence type="ECO:0000256" key="1">
    <source>
        <dbReference type="ARBA" id="ARBA00004781"/>
    </source>
</evidence>
<proteinExistence type="inferred from homology"/>
<evidence type="ECO:0000256" key="3">
    <source>
        <dbReference type="ARBA" id="ARBA00012929"/>
    </source>
</evidence>
<keyword evidence="10" id="KW-1185">Reference proteome</keyword>
<comment type="pathway">
    <text evidence="1 6">Carbohydrate biosynthesis; dTDP-L-rhamnose biosynthesis.</text>
</comment>
<organism evidence="9 10">
    <name type="scientific">Alistipes indistinctus YIT 12060</name>
    <dbReference type="NCBI Taxonomy" id="742725"/>
    <lineage>
        <taxon>Bacteria</taxon>
        <taxon>Pseudomonadati</taxon>
        <taxon>Bacteroidota</taxon>
        <taxon>Bacteroidia</taxon>
        <taxon>Bacteroidales</taxon>
        <taxon>Rikenellaceae</taxon>
        <taxon>Alistipes</taxon>
    </lineage>
</organism>